<evidence type="ECO:0000256" key="10">
    <source>
        <dbReference type="ARBA" id="ARBA00022968"/>
    </source>
</evidence>
<comment type="pathway">
    <text evidence="4">Glycolipid biosynthesis.</text>
</comment>
<feature type="disulfide bond" evidence="24">
    <location>
        <begin position="138"/>
        <end position="332"/>
    </location>
</feature>
<evidence type="ECO:0000256" key="16">
    <source>
        <dbReference type="ARBA" id="ARBA00039106"/>
    </source>
</evidence>
<dbReference type="GO" id="GO:0003836">
    <property type="term" value="F:beta-galactoside (CMP) alpha-2,3-sialyltransferase activity"/>
    <property type="evidence" value="ECO:0007669"/>
    <property type="project" value="UniProtKB-EC"/>
</dbReference>
<dbReference type="OrthoDB" id="9748577at2759"/>
<evidence type="ECO:0000256" key="6">
    <source>
        <dbReference type="ARBA" id="ARBA00022525"/>
    </source>
</evidence>
<dbReference type="AlphaFoldDB" id="A0A9B0X256"/>
<evidence type="ECO:0000256" key="22">
    <source>
        <dbReference type="ARBA" id="ARBA00043773"/>
    </source>
</evidence>
<keyword evidence="12" id="KW-0333">Golgi apparatus</keyword>
<evidence type="ECO:0000256" key="4">
    <source>
        <dbReference type="ARBA" id="ARBA00004934"/>
    </source>
</evidence>
<evidence type="ECO:0000256" key="8">
    <source>
        <dbReference type="ARBA" id="ARBA00022679"/>
    </source>
</evidence>
<proteinExistence type="inferred from homology"/>
<dbReference type="GO" id="GO:0097503">
    <property type="term" value="P:sialylation"/>
    <property type="evidence" value="ECO:0007669"/>
    <property type="project" value="TreeGrafter"/>
</dbReference>
<evidence type="ECO:0000256" key="17">
    <source>
        <dbReference type="ARBA" id="ARBA00039107"/>
    </source>
</evidence>
<reference evidence="27" key="1">
    <citation type="submission" date="2025-08" db="UniProtKB">
        <authorList>
            <consortium name="RefSeq"/>
        </authorList>
    </citation>
    <scope>IDENTIFICATION</scope>
    <source>
        <tissue evidence="27">Spleen</tissue>
    </source>
</reference>
<dbReference type="GO" id="GO:0047288">
    <property type="term" value="F:beta-D-galactosyl-(1-&gt;3)-N-acetyl-beta-D-galactosaminide alpha-2,3- sialyltransferase"/>
    <property type="evidence" value="ECO:0007669"/>
    <property type="project" value="UniProtKB-EC"/>
</dbReference>
<evidence type="ECO:0000256" key="12">
    <source>
        <dbReference type="ARBA" id="ARBA00023034"/>
    </source>
</evidence>
<keyword evidence="9" id="KW-0812">Transmembrane</keyword>
<dbReference type="Proteomes" id="UP000504623">
    <property type="component" value="Unplaced"/>
</dbReference>
<evidence type="ECO:0000256" key="13">
    <source>
        <dbReference type="ARBA" id="ARBA00023136"/>
    </source>
</evidence>
<keyword evidence="6" id="KW-0964">Secreted</keyword>
<dbReference type="PIRSF" id="PIRSF005557">
    <property type="entry name" value="Sialyl_trans"/>
    <property type="match status" value="1"/>
</dbReference>
<gene>
    <name evidence="27" type="primary">LOC102822421</name>
</gene>
<feature type="signal peptide" evidence="25">
    <location>
        <begin position="1"/>
        <end position="24"/>
    </location>
</feature>
<keyword evidence="8" id="KW-0808">Transferase</keyword>
<dbReference type="InterPro" id="IPR051757">
    <property type="entry name" value="Beta-gal_alpha2-3_sialyltrans"/>
</dbReference>
<comment type="subcellular location">
    <subcellularLocation>
        <location evidence="1">Golgi apparatus</location>
        <location evidence="1">Golgi stack membrane</location>
        <topology evidence="1">Single-pass type II membrane protein</topology>
    </subcellularLocation>
    <subcellularLocation>
        <location evidence="2">Secreted</location>
    </subcellularLocation>
</comment>
<evidence type="ECO:0000256" key="25">
    <source>
        <dbReference type="SAM" id="SignalP"/>
    </source>
</evidence>
<dbReference type="Gene3D" id="3.90.1480.20">
    <property type="entry name" value="Glycosyl transferase family 29"/>
    <property type="match status" value="3"/>
</dbReference>
<keyword evidence="10" id="KW-0735">Signal-anchor</keyword>
<dbReference type="GeneID" id="102822421"/>
<evidence type="ECO:0000256" key="5">
    <source>
        <dbReference type="ARBA" id="ARBA00006003"/>
    </source>
</evidence>
<dbReference type="PANTHER" id="PTHR46032">
    <property type="entry name" value="ALPHA-2,3-SIALYLTRANSFERASE ST3GAL I ISOFORM X1"/>
    <property type="match status" value="1"/>
</dbReference>
<dbReference type="InterPro" id="IPR012163">
    <property type="entry name" value="Sialyl_trans"/>
</dbReference>
<accession>A0A9B0X256</accession>
<dbReference type="GO" id="GO:0032580">
    <property type="term" value="C:Golgi cisterna membrane"/>
    <property type="evidence" value="ECO:0007669"/>
    <property type="project" value="UniProtKB-SubCell"/>
</dbReference>
<evidence type="ECO:0000256" key="3">
    <source>
        <dbReference type="ARBA" id="ARBA00004922"/>
    </source>
</evidence>
<evidence type="ECO:0000256" key="2">
    <source>
        <dbReference type="ARBA" id="ARBA00004613"/>
    </source>
</evidence>
<dbReference type="GO" id="GO:0005576">
    <property type="term" value="C:extracellular region"/>
    <property type="evidence" value="ECO:0007669"/>
    <property type="project" value="UniProtKB-SubCell"/>
</dbReference>
<evidence type="ECO:0000256" key="18">
    <source>
        <dbReference type="ARBA" id="ARBA00042448"/>
    </source>
</evidence>
<comment type="pathway">
    <text evidence="3">Protein modification; protein glycosylation.</text>
</comment>
<evidence type="ECO:0000256" key="19">
    <source>
        <dbReference type="ARBA" id="ARBA00042990"/>
    </source>
</evidence>
<comment type="catalytic activity">
    <reaction evidence="15">
        <text>a beta-D-galactosyl-(1-&gt;3)-N-acetyl-alpha-D-galactosaminyl derivative + CMP-N-acetyl-beta-neuraminate = an N-acetyl-alpha-neuraminyl-(2-&gt;3)-beta-D-galactosyl-(1-&gt;3)-N-acetyl-alpha-D-galactosaminyl derivative + CMP + H(+)</text>
        <dbReference type="Rhea" id="RHEA:21616"/>
        <dbReference type="ChEBI" id="CHEBI:15378"/>
        <dbReference type="ChEBI" id="CHEBI:57812"/>
        <dbReference type="ChEBI" id="CHEBI:60377"/>
        <dbReference type="ChEBI" id="CHEBI:133470"/>
        <dbReference type="ChEBI" id="CHEBI:139596"/>
        <dbReference type="EC" id="2.4.3.4"/>
    </reaction>
    <physiologicalReaction direction="left-to-right" evidence="15">
        <dbReference type="Rhea" id="RHEA:21617"/>
    </physiologicalReaction>
</comment>
<protein>
    <recommendedName>
        <fullName evidence="20">Gal-NAc6S</fullName>
        <ecNumber evidence="16">2.4.3.2</ecNumber>
        <ecNumber evidence="17">2.4.3.4</ecNumber>
    </recommendedName>
    <alternativeName>
        <fullName evidence="18">Gal-beta-1,3-GalNAc-alpha-2,3-sialyltransferase</fullName>
    </alternativeName>
    <alternativeName>
        <fullName evidence="19">Monosialoganglioside sialyltransferase</fullName>
    </alternativeName>
</protein>
<keyword evidence="25" id="KW-0732">Signal</keyword>
<keyword evidence="14" id="KW-0325">Glycoprotein</keyword>
<dbReference type="GO" id="GO:1901137">
    <property type="term" value="P:carbohydrate derivative biosynthetic process"/>
    <property type="evidence" value="ECO:0007669"/>
    <property type="project" value="UniProtKB-ARBA"/>
</dbReference>
<keyword evidence="26" id="KW-1185">Reference proteome</keyword>
<evidence type="ECO:0000256" key="9">
    <source>
        <dbReference type="ARBA" id="ARBA00022692"/>
    </source>
</evidence>
<dbReference type="EC" id="2.4.3.4" evidence="17"/>
<dbReference type="InterPro" id="IPR038578">
    <property type="entry name" value="GT29-like_sf"/>
</dbReference>
<organism evidence="26 27">
    <name type="scientific">Chrysochloris asiatica</name>
    <name type="common">Cape golden mole</name>
    <dbReference type="NCBI Taxonomy" id="185453"/>
    <lineage>
        <taxon>Eukaryota</taxon>
        <taxon>Metazoa</taxon>
        <taxon>Chordata</taxon>
        <taxon>Craniata</taxon>
        <taxon>Vertebrata</taxon>
        <taxon>Euteleostomi</taxon>
        <taxon>Mammalia</taxon>
        <taxon>Eutheria</taxon>
        <taxon>Afrotheria</taxon>
        <taxon>Chrysochloridae</taxon>
        <taxon>Chrysochlorinae</taxon>
        <taxon>Chrysochloris</taxon>
    </lineage>
</organism>
<evidence type="ECO:0000256" key="21">
    <source>
        <dbReference type="ARBA" id="ARBA00043673"/>
    </source>
</evidence>
<evidence type="ECO:0000256" key="7">
    <source>
        <dbReference type="ARBA" id="ARBA00022676"/>
    </source>
</evidence>
<feature type="chain" id="PRO_5038953227" description="Gal-NAc6S" evidence="25">
    <location>
        <begin position="25"/>
        <end position="385"/>
    </location>
</feature>
<dbReference type="EC" id="2.4.3.2" evidence="16"/>
<evidence type="ECO:0000256" key="15">
    <source>
        <dbReference type="ARBA" id="ARBA00036292"/>
    </source>
</evidence>
<comment type="similarity">
    <text evidence="5">Belongs to the glycosyltransferase 29 family.</text>
</comment>
<evidence type="ECO:0000256" key="23">
    <source>
        <dbReference type="ARBA" id="ARBA00047509"/>
    </source>
</evidence>
<name>A0A9B0X256_CHRAS</name>
<evidence type="ECO:0000256" key="14">
    <source>
        <dbReference type="ARBA" id="ARBA00023180"/>
    </source>
</evidence>
<keyword evidence="13" id="KW-0472">Membrane</keyword>
<dbReference type="RefSeq" id="XP_006875792.1">
    <property type="nucleotide sequence ID" value="XM_006875730.1"/>
</dbReference>
<evidence type="ECO:0000256" key="11">
    <source>
        <dbReference type="ARBA" id="ARBA00022989"/>
    </source>
</evidence>
<dbReference type="InterPro" id="IPR001675">
    <property type="entry name" value="Glyco_trans_29"/>
</dbReference>
<evidence type="ECO:0000256" key="20">
    <source>
        <dbReference type="ARBA" id="ARBA00042991"/>
    </source>
</evidence>
<evidence type="ECO:0000256" key="24">
    <source>
        <dbReference type="PIRSR" id="PIRSR005557-2"/>
    </source>
</evidence>
<comment type="catalytic activity">
    <reaction evidence="22">
        <text>a ganglioside GM1 (d18:1(4E)) + CMP-N-acetyl-beta-neuraminate = a ganglioside GD1a (d18:1(4E)) + CMP + H(+)</text>
        <dbReference type="Rhea" id="RHEA:18021"/>
        <dbReference type="ChEBI" id="CHEBI:15378"/>
        <dbReference type="ChEBI" id="CHEBI:57812"/>
        <dbReference type="ChEBI" id="CHEBI:60377"/>
        <dbReference type="ChEBI" id="CHEBI:77709"/>
        <dbReference type="ChEBI" id="CHEBI:78445"/>
        <dbReference type="EC" id="2.4.3.2"/>
    </reaction>
    <physiologicalReaction direction="left-to-right" evidence="22">
        <dbReference type="Rhea" id="RHEA:18022"/>
    </physiologicalReaction>
</comment>
<evidence type="ECO:0000313" key="26">
    <source>
        <dbReference type="Proteomes" id="UP000504623"/>
    </source>
</evidence>
<comment type="catalytic activity">
    <reaction evidence="23">
        <text>ganglioside GM1 (d18:1(4E)/18:0) + CMP-N-acetyl-beta-neuraminate = ganglioside GD1a (18:1(4E)/18:0) + CMP + H(+)</text>
        <dbReference type="Rhea" id="RHEA:48248"/>
        <dbReference type="ChEBI" id="CHEBI:15378"/>
        <dbReference type="ChEBI" id="CHEBI:57812"/>
        <dbReference type="ChEBI" id="CHEBI:60377"/>
        <dbReference type="ChEBI" id="CHEBI:73110"/>
        <dbReference type="ChEBI" id="CHEBI:90153"/>
    </reaction>
    <physiologicalReaction direction="left-to-right" evidence="23">
        <dbReference type="Rhea" id="RHEA:48249"/>
    </physiologicalReaction>
</comment>
<sequence>MRRWWQIFVLWVFCVLILWLVVPCLDLTPKSVPQEELMHLVTWCYSCPWFKFRKDACSSGTLNCSPCHQIAGESNWFDASYKRTVEFLKGAKESVSSDAVLWWLDLSSESKLRHMWRKLLTVIPRQLGSHFALYCRTCVVMGSSQIVWGSNHSISQYARMKQASAQGFEKDVGNRTTGCINYPRNTDHQDSRSQLLLLLLKLSDLAWPPDTLSEEVVVWEHRNSWYGGLQGKQEIELKNRKQQAPPTKGASCRTCAVVGNSRFLQGSGYGFKINQHDMVLRFQIAQFPDGNKNKILMISLTFLKYIQEIWLKNQAKSPSLGFVAVSYALHTCDQVSLFGFGTDNLKKWSRYWNNTYWSTNTMNNPQVERNVILRLHCEGKIVMYT</sequence>
<dbReference type="Pfam" id="PF00777">
    <property type="entry name" value="Glyco_transf_29"/>
    <property type="match status" value="3"/>
</dbReference>
<keyword evidence="11" id="KW-1133">Transmembrane helix</keyword>
<evidence type="ECO:0000313" key="27">
    <source>
        <dbReference type="RefSeq" id="XP_006875792.1"/>
    </source>
</evidence>
<dbReference type="PANTHER" id="PTHR46032:SF7">
    <property type="entry name" value="RIKEN CDNA 6430550D23 GENE"/>
    <property type="match status" value="1"/>
</dbReference>
<comment type="catalytic activity">
    <reaction evidence="21">
        <text>a ganglioside GA1 (d18:1(4E)) + CMP-N-acetyl-beta-neuraminate = a ganglioside GM1b (d18:1(4E)) + CMP + H(+)</text>
        <dbReference type="Rhea" id="RHEA:47560"/>
        <dbReference type="ChEBI" id="CHEBI:15378"/>
        <dbReference type="ChEBI" id="CHEBI:27938"/>
        <dbReference type="ChEBI" id="CHEBI:57812"/>
        <dbReference type="ChEBI" id="CHEBI:60377"/>
        <dbReference type="ChEBI" id="CHEBI:78568"/>
    </reaction>
    <physiologicalReaction direction="left-to-right" evidence="21">
        <dbReference type="Rhea" id="RHEA:47561"/>
    </physiologicalReaction>
</comment>
<evidence type="ECO:0000256" key="1">
    <source>
        <dbReference type="ARBA" id="ARBA00004447"/>
    </source>
</evidence>
<keyword evidence="7" id="KW-0328">Glycosyltransferase</keyword>